<reference evidence="6 7" key="1">
    <citation type="submission" date="2023-08" db="EMBL/GenBank/DDBJ databases">
        <title>Black Yeasts Isolated from many extreme environments.</title>
        <authorList>
            <person name="Coleine C."/>
            <person name="Stajich J.E."/>
            <person name="Selbmann L."/>
        </authorList>
    </citation>
    <scope>NUCLEOTIDE SEQUENCE [LARGE SCALE GENOMIC DNA]</scope>
    <source>
        <strain evidence="6 7">CCFEE 5792</strain>
    </source>
</reference>
<dbReference type="GO" id="GO:0003735">
    <property type="term" value="F:structural constituent of ribosome"/>
    <property type="evidence" value="ECO:0007669"/>
    <property type="project" value="InterPro"/>
</dbReference>
<evidence type="ECO:0000256" key="5">
    <source>
        <dbReference type="SAM" id="MobiDB-lite"/>
    </source>
</evidence>
<dbReference type="GO" id="GO:0032543">
    <property type="term" value="P:mitochondrial translation"/>
    <property type="evidence" value="ECO:0007669"/>
    <property type="project" value="TreeGrafter"/>
</dbReference>
<accession>A0AAV9NJB4</accession>
<keyword evidence="2" id="KW-0689">Ribosomal protein</keyword>
<evidence type="ECO:0000313" key="6">
    <source>
        <dbReference type="EMBL" id="KAK5059766.1"/>
    </source>
</evidence>
<dbReference type="GO" id="GO:0005762">
    <property type="term" value="C:mitochondrial large ribosomal subunit"/>
    <property type="evidence" value="ECO:0007669"/>
    <property type="project" value="TreeGrafter"/>
</dbReference>
<dbReference type="Proteomes" id="UP001358417">
    <property type="component" value="Unassembled WGS sequence"/>
</dbReference>
<evidence type="ECO:0000256" key="1">
    <source>
        <dbReference type="ARBA" id="ARBA00006700"/>
    </source>
</evidence>
<dbReference type="RefSeq" id="XP_064709587.1">
    <property type="nucleotide sequence ID" value="XM_064853188.1"/>
</dbReference>
<evidence type="ECO:0000313" key="7">
    <source>
        <dbReference type="Proteomes" id="UP001358417"/>
    </source>
</evidence>
<dbReference type="InterPro" id="IPR012677">
    <property type="entry name" value="Nucleotide-bd_a/b_plait_sf"/>
</dbReference>
<keyword evidence="7" id="KW-1185">Reference proteome</keyword>
<feature type="region of interest" description="Disordered" evidence="5">
    <location>
        <begin position="316"/>
        <end position="353"/>
    </location>
</feature>
<dbReference type="InterPro" id="IPR013025">
    <property type="entry name" value="Ribosomal_uL23-like"/>
</dbReference>
<comment type="similarity">
    <text evidence="1">Belongs to the universal ribosomal protein uL23 family.</text>
</comment>
<sequence length="353" mass="41223">MPRASRIPAILISQKPPSRLPSNAPRLWNAKERIKTNVGLKQRDMEKLKESPHIQYEKSLERSNNEATYKRWLKLRYAEPMEGKDQWWKNESSMVLQYMENHPQLCKVSEDVQIFISENPQLTAHQISYLLRNPARYFSIPKNVPFEDRKQIYFPDPKDAVILLRTKHLGPRYAAFFVPLHFNKLDMRDYLKSVYNVDILHIRSTIIQAKVKQIPTMSKVGRGYWARPASRKKMTVLLAKPFVYPEEIKDLSEWDHEHYWDTQIAREKEYKKQADTTKPNEDFRAAMKSQAKAVVRNLKTSREWTPTWKELASNQRAMQGAVTAIPPKKSASSLPLPPPERATTGESIRSLPE</sequence>
<dbReference type="EMBL" id="JAVRRD010000004">
    <property type="protein sequence ID" value="KAK5059766.1"/>
    <property type="molecule type" value="Genomic_DNA"/>
</dbReference>
<evidence type="ECO:0000256" key="4">
    <source>
        <dbReference type="ARBA" id="ARBA00039977"/>
    </source>
</evidence>
<evidence type="ECO:0000256" key="3">
    <source>
        <dbReference type="ARBA" id="ARBA00023274"/>
    </source>
</evidence>
<comment type="caution">
    <text evidence="6">The sequence shown here is derived from an EMBL/GenBank/DDBJ whole genome shotgun (WGS) entry which is preliminary data.</text>
</comment>
<protein>
    <recommendedName>
        <fullName evidence="4">Large ribosomal subunit protein uL23m</fullName>
    </recommendedName>
</protein>
<gene>
    <name evidence="6" type="ORF">LTR84_009649</name>
</gene>
<dbReference type="PANTHER" id="PTHR12059:SF5">
    <property type="entry name" value="LARGE RIBOSOMAL SUBUNIT PROTEIN UL23M"/>
    <property type="match status" value="1"/>
</dbReference>
<dbReference type="Pfam" id="PF00276">
    <property type="entry name" value="Ribosomal_L23"/>
    <property type="match status" value="1"/>
</dbReference>
<dbReference type="Gene3D" id="3.30.70.330">
    <property type="match status" value="1"/>
</dbReference>
<dbReference type="PANTHER" id="PTHR12059">
    <property type="entry name" value="RIBOSOMAL PROTEIN L23-RELATED"/>
    <property type="match status" value="1"/>
</dbReference>
<organism evidence="6 7">
    <name type="scientific">Exophiala bonariae</name>
    <dbReference type="NCBI Taxonomy" id="1690606"/>
    <lineage>
        <taxon>Eukaryota</taxon>
        <taxon>Fungi</taxon>
        <taxon>Dikarya</taxon>
        <taxon>Ascomycota</taxon>
        <taxon>Pezizomycotina</taxon>
        <taxon>Eurotiomycetes</taxon>
        <taxon>Chaetothyriomycetidae</taxon>
        <taxon>Chaetothyriales</taxon>
        <taxon>Herpotrichiellaceae</taxon>
        <taxon>Exophiala</taxon>
    </lineage>
</organism>
<evidence type="ECO:0000256" key="2">
    <source>
        <dbReference type="ARBA" id="ARBA00022980"/>
    </source>
</evidence>
<dbReference type="InterPro" id="IPR012678">
    <property type="entry name" value="Ribosomal_uL23/eL15/eS24_sf"/>
</dbReference>
<dbReference type="GeneID" id="89977807"/>
<name>A0AAV9NJB4_9EURO</name>
<dbReference type="AlphaFoldDB" id="A0AAV9NJB4"/>
<keyword evidence="3" id="KW-0687">Ribonucleoprotein</keyword>
<proteinExistence type="inferred from homology"/>
<dbReference type="SUPFAM" id="SSF54189">
    <property type="entry name" value="Ribosomal proteins S24e, L23 and L15e"/>
    <property type="match status" value="1"/>
</dbReference>